<gene>
    <name evidence="6" type="primary">ecm33_1</name>
    <name evidence="6" type="ORF">N0V93_000644</name>
</gene>
<comment type="subcellular location">
    <subcellularLocation>
        <location evidence="1">Cell envelope</location>
    </subcellularLocation>
</comment>
<keyword evidence="3" id="KW-0325">Glycoprotein</keyword>
<name>A0A9W9D1X1_9PEZI</name>
<proteinExistence type="predicted"/>
<dbReference type="PANTHER" id="PTHR31018">
    <property type="entry name" value="SPORULATION-SPECIFIC PROTEIN-RELATED"/>
    <property type="match status" value="1"/>
</dbReference>
<keyword evidence="2 5" id="KW-0732">Signal</keyword>
<protein>
    <submittedName>
        <fullName evidence="6">Cell wall protein Ecm33</fullName>
    </submittedName>
</protein>
<dbReference type="InterPro" id="IPR051648">
    <property type="entry name" value="CWI-Assembly_Regulator"/>
</dbReference>
<keyword evidence="7" id="KW-1185">Reference proteome</keyword>
<comment type="caution">
    <text evidence="6">The sequence shown here is derived from an EMBL/GenBank/DDBJ whole genome shotgun (WGS) entry which is preliminary data.</text>
</comment>
<dbReference type="OrthoDB" id="536881at2759"/>
<organism evidence="6 7">
    <name type="scientific">Gnomoniopsis smithogilvyi</name>
    <dbReference type="NCBI Taxonomy" id="1191159"/>
    <lineage>
        <taxon>Eukaryota</taxon>
        <taxon>Fungi</taxon>
        <taxon>Dikarya</taxon>
        <taxon>Ascomycota</taxon>
        <taxon>Pezizomycotina</taxon>
        <taxon>Sordariomycetes</taxon>
        <taxon>Sordariomycetidae</taxon>
        <taxon>Diaporthales</taxon>
        <taxon>Gnomoniaceae</taxon>
        <taxon>Gnomoniopsis</taxon>
    </lineage>
</organism>
<dbReference type="EMBL" id="JAPEVB010000001">
    <property type="protein sequence ID" value="KAJ4396425.1"/>
    <property type="molecule type" value="Genomic_DNA"/>
</dbReference>
<dbReference type="AlphaFoldDB" id="A0A9W9D1X1"/>
<evidence type="ECO:0000256" key="3">
    <source>
        <dbReference type="ARBA" id="ARBA00023180"/>
    </source>
</evidence>
<evidence type="ECO:0000313" key="6">
    <source>
        <dbReference type="EMBL" id="KAJ4396425.1"/>
    </source>
</evidence>
<feature type="chain" id="PRO_5040813328" evidence="5">
    <location>
        <begin position="19"/>
        <end position="398"/>
    </location>
</feature>
<evidence type="ECO:0000313" key="7">
    <source>
        <dbReference type="Proteomes" id="UP001140453"/>
    </source>
</evidence>
<feature type="compositionally biased region" description="Polar residues" evidence="4">
    <location>
        <begin position="337"/>
        <end position="353"/>
    </location>
</feature>
<dbReference type="GO" id="GO:0005886">
    <property type="term" value="C:plasma membrane"/>
    <property type="evidence" value="ECO:0007669"/>
    <property type="project" value="TreeGrafter"/>
</dbReference>
<dbReference type="GO" id="GO:0031505">
    <property type="term" value="P:fungal-type cell wall organization"/>
    <property type="evidence" value="ECO:0007669"/>
    <property type="project" value="TreeGrafter"/>
</dbReference>
<dbReference type="Proteomes" id="UP001140453">
    <property type="component" value="Unassembled WGS sequence"/>
</dbReference>
<evidence type="ECO:0000256" key="4">
    <source>
        <dbReference type="SAM" id="MobiDB-lite"/>
    </source>
</evidence>
<reference evidence="6" key="1">
    <citation type="submission" date="2022-10" db="EMBL/GenBank/DDBJ databases">
        <title>Tapping the CABI collections for fungal endophytes: first genome assemblies for Collariella, Neodidymelliopsis, Ascochyta clinopodiicola, Didymella pomorum, Didymosphaeria variabile, Neocosmospora piperis and Neocucurbitaria cava.</title>
        <authorList>
            <person name="Hill R."/>
        </authorList>
    </citation>
    <scope>NUCLEOTIDE SEQUENCE</scope>
    <source>
        <strain evidence="6">IMI 355082</strain>
    </source>
</reference>
<dbReference type="Pfam" id="PF12454">
    <property type="entry name" value="Ecm33"/>
    <property type="match status" value="1"/>
</dbReference>
<dbReference type="SUPFAM" id="SSF52058">
    <property type="entry name" value="L domain-like"/>
    <property type="match status" value="2"/>
</dbReference>
<dbReference type="GO" id="GO:0009986">
    <property type="term" value="C:cell surface"/>
    <property type="evidence" value="ECO:0007669"/>
    <property type="project" value="TreeGrafter"/>
</dbReference>
<evidence type="ECO:0000256" key="1">
    <source>
        <dbReference type="ARBA" id="ARBA00004196"/>
    </source>
</evidence>
<accession>A0A9W9D1X1</accession>
<evidence type="ECO:0000256" key="2">
    <source>
        <dbReference type="ARBA" id="ARBA00022729"/>
    </source>
</evidence>
<dbReference type="GO" id="GO:0009277">
    <property type="term" value="C:fungal-type cell wall"/>
    <property type="evidence" value="ECO:0007669"/>
    <property type="project" value="TreeGrafter"/>
</dbReference>
<feature type="region of interest" description="Disordered" evidence="4">
    <location>
        <begin position="329"/>
        <end position="372"/>
    </location>
</feature>
<evidence type="ECO:0000256" key="5">
    <source>
        <dbReference type="SAM" id="SignalP"/>
    </source>
</evidence>
<feature type="compositionally biased region" description="Low complexity" evidence="4">
    <location>
        <begin position="354"/>
        <end position="372"/>
    </location>
</feature>
<dbReference type="PANTHER" id="PTHR31018:SF3">
    <property type="entry name" value="RECEPTOR PROTEIN-TYROSINE KINASE"/>
    <property type="match status" value="1"/>
</dbReference>
<feature type="signal peptide" evidence="5">
    <location>
        <begin position="1"/>
        <end position="18"/>
    </location>
</feature>
<sequence length="398" mass="40257">MFSKYAISALVAATMASAQSSCSSATFTITAATDAAIASCTTVTGDVVISTDAGTTVDLGEVAKIEGSLTADSLALISLTAGSLKSISDTFTLNNLTALSTLSLTALTSVGTIAWTTLPALSELTFTAGVETATNITISDTHLSTLAGLSDSLQTVGLLDLNNNGRLQTVDLALTSLTDNLILQANGQNLAVSLSSLAWAKELTIANTTTFTAPALQVVNGSARFDSNYFTSLSLPNFTKTETGDVSFINNADMTSLNLPVLKAVGGGLTIVNNTAFQNLTLPVLADVGGAVDCGGNFSTVLMPDLNDVVGTFTVTSTTDISDDCTTLESNAPEPSGNGNIQGKFQCTSNNDDANTGSASGGTSSSGSSSSNSSSAAMLHINSAAMGLSFVGLLAQLL</sequence>